<feature type="region of interest" description="Disordered" evidence="1">
    <location>
        <begin position="159"/>
        <end position="184"/>
    </location>
</feature>
<evidence type="ECO:0000259" key="2">
    <source>
        <dbReference type="Pfam" id="PF26303"/>
    </source>
</evidence>
<organism evidence="3 4">
    <name type="scientific">Pontibacter amylolyticus</name>
    <dbReference type="NCBI Taxonomy" id="1424080"/>
    <lineage>
        <taxon>Bacteria</taxon>
        <taxon>Pseudomonadati</taxon>
        <taxon>Bacteroidota</taxon>
        <taxon>Cytophagia</taxon>
        <taxon>Cytophagales</taxon>
        <taxon>Hymenobacteraceae</taxon>
        <taxon>Pontibacter</taxon>
    </lineage>
</organism>
<proteinExistence type="predicted"/>
<evidence type="ECO:0000256" key="1">
    <source>
        <dbReference type="SAM" id="MobiDB-lite"/>
    </source>
</evidence>
<name>A0ABQ1W1I9_9BACT</name>
<dbReference type="EMBL" id="BMFP01000001">
    <property type="protein sequence ID" value="GGG06678.1"/>
    <property type="molecule type" value="Genomic_DNA"/>
</dbReference>
<dbReference type="Proteomes" id="UP000634043">
    <property type="component" value="Unassembled WGS sequence"/>
</dbReference>
<gene>
    <name evidence="3" type="ORF">GCM10011323_09200</name>
</gene>
<accession>A0ABQ1W1I9</accession>
<evidence type="ECO:0000313" key="3">
    <source>
        <dbReference type="EMBL" id="GGG06678.1"/>
    </source>
</evidence>
<protein>
    <recommendedName>
        <fullName evidence="2">UPF0323 domain-containing protein</fullName>
    </recommendedName>
</protein>
<comment type="caution">
    <text evidence="3">The sequence shown here is derived from an EMBL/GenBank/DDBJ whole genome shotgun (WGS) entry which is preliminary data.</text>
</comment>
<sequence>MKKRYLTVGDFKRNAFIVAAAATMGLTSCDSNTQQNDERNASTEVPAPDGIVTELTEEAPDQWKITDERTTAPGHSMAILKYNDGRVDTLQGLALENQMKDLANNQQQYNQGSGFGMGNVLWWSAMGYMAGRMMSPRPAYYANPGVMNNTAAWRQNVQTYRQQSTAPRTGQSGYFRGRSSGAGA</sequence>
<keyword evidence="4" id="KW-1185">Reference proteome</keyword>
<dbReference type="PROSITE" id="PS51257">
    <property type="entry name" value="PROKAR_LIPOPROTEIN"/>
    <property type="match status" value="1"/>
</dbReference>
<dbReference type="RefSeq" id="WP_188500309.1">
    <property type="nucleotide sequence ID" value="NZ_BMFP01000001.1"/>
</dbReference>
<feature type="domain" description="UPF0323" evidence="2">
    <location>
        <begin position="51"/>
        <end position="168"/>
    </location>
</feature>
<dbReference type="Pfam" id="PF26303">
    <property type="entry name" value="UPF0323"/>
    <property type="match status" value="1"/>
</dbReference>
<dbReference type="InterPro" id="IPR059092">
    <property type="entry name" value="UPF0323_dom"/>
</dbReference>
<evidence type="ECO:0000313" key="4">
    <source>
        <dbReference type="Proteomes" id="UP000634043"/>
    </source>
</evidence>
<feature type="compositionally biased region" description="Polar residues" evidence="1">
    <location>
        <begin position="159"/>
        <end position="172"/>
    </location>
</feature>
<reference evidence="4" key="1">
    <citation type="journal article" date="2019" name="Int. J. Syst. Evol. Microbiol.">
        <title>The Global Catalogue of Microorganisms (GCM) 10K type strain sequencing project: providing services to taxonomists for standard genome sequencing and annotation.</title>
        <authorList>
            <consortium name="The Broad Institute Genomics Platform"/>
            <consortium name="The Broad Institute Genome Sequencing Center for Infectious Disease"/>
            <person name="Wu L."/>
            <person name="Ma J."/>
        </authorList>
    </citation>
    <scope>NUCLEOTIDE SEQUENCE [LARGE SCALE GENOMIC DNA]</scope>
    <source>
        <strain evidence="4">CGMCC 1.12749</strain>
    </source>
</reference>